<reference evidence="2 3" key="1">
    <citation type="submission" date="2018-02" db="EMBL/GenBank/DDBJ databases">
        <title>Novel Leptospira species isolated from soil and water in Japan.</title>
        <authorList>
            <person name="Nakao R."/>
            <person name="Masuzawa T."/>
        </authorList>
    </citation>
    <scope>NUCLEOTIDE SEQUENCE [LARGE SCALE GENOMIC DNA]</scope>
    <source>
        <strain evidence="2 3">YH101</strain>
    </source>
</reference>
<keyword evidence="1" id="KW-0812">Transmembrane</keyword>
<sequence length="336" mass="38908">MVTYSRYEPHKKKKSKSRWVFLILALALFGLLYYYRRDIYFLFARDQSVRAEKAKEKTIELWKNQALKEQDINDFQSIAQLLVEKDPTEATGYHLIARSLYWNLVRLGIRFDTSSLVLNLGSDFTDFLGKSQLAEETIQSIFWNVRKAEAFSQSPFPDWENNRVLLLLSETHRGVKKPSTLTADFSQIDPEKLSIEFQSMYTWLLTYNLMQAGDANGLEKLIESTKQNTYKGEIKFSQREENFLKGMGKYYKKDFVSALSLLRSAKSDKPDKITETATITEAKIFHLQNLTQKGIDLLEVYYQTTGSQNQEIIQIVKEMAKEKPGAKTKLEIGPIQ</sequence>
<evidence type="ECO:0008006" key="4">
    <source>
        <dbReference type="Google" id="ProtNLM"/>
    </source>
</evidence>
<gene>
    <name evidence="2" type="ORF">LPTSP4_17730</name>
</gene>
<dbReference type="RefSeq" id="WP_244594336.1">
    <property type="nucleotide sequence ID" value="NZ_BFBB01000004.1"/>
</dbReference>
<feature type="transmembrane region" description="Helical" evidence="1">
    <location>
        <begin position="19"/>
        <end position="35"/>
    </location>
</feature>
<name>A0A2P2E047_9LEPT</name>
<keyword evidence="1" id="KW-1133">Transmembrane helix</keyword>
<evidence type="ECO:0000313" key="3">
    <source>
        <dbReference type="Proteomes" id="UP000245133"/>
    </source>
</evidence>
<keyword evidence="1" id="KW-0472">Membrane</keyword>
<evidence type="ECO:0000313" key="2">
    <source>
        <dbReference type="EMBL" id="GBF50249.1"/>
    </source>
</evidence>
<accession>A0A2P2E047</accession>
<protein>
    <recommendedName>
        <fullName evidence="4">Tetratricopeptide repeat protein</fullName>
    </recommendedName>
</protein>
<organism evidence="2 3">
    <name type="scientific">Leptospira ryugenii</name>
    <dbReference type="NCBI Taxonomy" id="1917863"/>
    <lineage>
        <taxon>Bacteria</taxon>
        <taxon>Pseudomonadati</taxon>
        <taxon>Spirochaetota</taxon>
        <taxon>Spirochaetia</taxon>
        <taxon>Leptospirales</taxon>
        <taxon>Leptospiraceae</taxon>
        <taxon>Leptospira</taxon>
    </lineage>
</organism>
<evidence type="ECO:0000256" key="1">
    <source>
        <dbReference type="SAM" id="Phobius"/>
    </source>
</evidence>
<dbReference type="AlphaFoldDB" id="A0A2P2E047"/>
<dbReference type="EMBL" id="BFBB01000004">
    <property type="protein sequence ID" value="GBF50249.1"/>
    <property type="molecule type" value="Genomic_DNA"/>
</dbReference>
<proteinExistence type="predicted"/>
<comment type="caution">
    <text evidence="2">The sequence shown here is derived from an EMBL/GenBank/DDBJ whole genome shotgun (WGS) entry which is preliminary data.</text>
</comment>
<keyword evidence="3" id="KW-1185">Reference proteome</keyword>
<dbReference type="Proteomes" id="UP000245133">
    <property type="component" value="Unassembled WGS sequence"/>
</dbReference>